<dbReference type="EMBL" id="SNYV01000017">
    <property type="protein sequence ID" value="TDQ75470.1"/>
    <property type="molecule type" value="Genomic_DNA"/>
</dbReference>
<dbReference type="Pfam" id="PF24346">
    <property type="entry name" value="DUF7507"/>
    <property type="match status" value="1"/>
</dbReference>
<sequence>MKNLIALFFLCLSNVIYAEGSKDLYPNNIAKGARAYLASGQKTVEANVFLEGVHFAWVKKGERLYVGSSAQNLKSGRIRVTSPGGKVYSTIANDIGKIFNRQAELAGPRIGTNGGYDAFEVDADEEGIWEVRFLAPEYNPTGQSPAIPANGNWIQEVSAFIAAWDVSVRDVSKSVWVNGRVFTHSLLMYLHNSTLNTPNGLGGYFGINYVLTNDGALYKVDANGCHGLGFAFFANNAGYLDDKGNPSYKSAGHFADRMHFPYLPDTEKYVTHKMFYNFPDLNLPKRARGEKYPGKETWLLTEEPKVVQVTDINLVGFEGTNGALNQKGAWISFGTSRAGKYKIEIGSKSLAHSFESRILLVEGKIGSNQFYWDGLDGNKKFIPFGLDYPVEIKISLITGEVHFPYLDMEINPLGLKIQRFTISGQDLGDVKVYWDDEEISKNSTAPDRSNPIVNLTGILSNVNGHKWGSNYMQPQFADNRGMDTWTYSTDFSTSKLMNINVRKYDLKIETIQENKKEVLLNELFEYEVVIMNQGPDEALGAGFVFEVPDGVEIVSVGTESSCGVVLTGINNKNKFKSSINLPSGCSLTYVFEARVSRYEEAFFNGIPVFAGVIRGSDATDPDATALSNKASVGSSIEECLSGCNNNKTNKKILLIDPAESDAKIGLLKEVTFRDKNKNGKIDEGDVLVYDFRIRNTGNAILQDIQLTDQKISTGSLLTSDNLTPGEEVHFQFEYFLKKEEIGKTISNTAEVLSYTSRRRKISDKSGTDFNNDNPTLFNTNLPSKIFLTKTVVNFGSGENRQFTRGDVIKYRFDIKHEGEELTNILLVDRLLEEYAIPIPVLEWNSVTTLYREYSITEDDVATGLVKNVASISGIEGQYGINIMDVSGHTFDDDEETITEIARPFVTKDDVLNLYQGEKIKLNFLTNDMVGSSGIKTVNFDSNFLYGTISYSDGAYYYAVSENVDIGQEYISYTVSDNSGLQSNVAKILINIRKTKAIAKDDSIRTTFNFRTKIRPWLNDYSEGSELDVHSLNIVDFPLHGSLDVDERGIVSYQSNSTFTGVDKFTYRIADLNGNSSAPATVFIEVIGAFVPNIITPNDDGINDVFFIVGLNLFDRVELKILTRLGEFVYESENYKNDWLPDQNVKEGTYFYSLNFHKSGFKSHEKKGYVLILRELHHMFR</sequence>
<dbReference type="InterPro" id="IPR018247">
    <property type="entry name" value="EF_Hand_1_Ca_BS"/>
</dbReference>
<dbReference type="RefSeq" id="WP_133586225.1">
    <property type="nucleotide sequence ID" value="NZ_SNYV01000017.1"/>
</dbReference>
<dbReference type="Pfam" id="PF17963">
    <property type="entry name" value="Big_9"/>
    <property type="match status" value="1"/>
</dbReference>
<reference evidence="3 4" key="1">
    <citation type="submission" date="2019-03" db="EMBL/GenBank/DDBJ databases">
        <title>Genomic Encyclopedia of Archaeal and Bacterial Type Strains, Phase II (KMG-II): from individual species to whole genera.</title>
        <authorList>
            <person name="Goeker M."/>
        </authorList>
    </citation>
    <scope>NUCLEOTIDE SEQUENCE [LARGE SCALE GENOMIC DNA]</scope>
    <source>
        <strain evidence="3 4">DSM 28353</strain>
    </source>
</reference>
<dbReference type="AlphaFoldDB" id="A0A4R6WCT4"/>
<keyword evidence="1" id="KW-0732">Signal</keyword>
<evidence type="ECO:0000313" key="3">
    <source>
        <dbReference type="EMBL" id="TDQ75470.1"/>
    </source>
</evidence>
<evidence type="ECO:0000256" key="1">
    <source>
        <dbReference type="SAM" id="SignalP"/>
    </source>
</evidence>
<evidence type="ECO:0000313" key="4">
    <source>
        <dbReference type="Proteomes" id="UP000295292"/>
    </source>
</evidence>
<feature type="domain" description="DUF7507" evidence="2">
    <location>
        <begin position="663"/>
        <end position="763"/>
    </location>
</feature>
<dbReference type="InterPro" id="IPR055354">
    <property type="entry name" value="DUF7507"/>
</dbReference>
<organism evidence="3 4">
    <name type="scientific">Sphingobacterium yanglingense</name>
    <dbReference type="NCBI Taxonomy" id="1437280"/>
    <lineage>
        <taxon>Bacteria</taxon>
        <taxon>Pseudomonadati</taxon>
        <taxon>Bacteroidota</taxon>
        <taxon>Sphingobacteriia</taxon>
        <taxon>Sphingobacteriales</taxon>
        <taxon>Sphingobacteriaceae</taxon>
        <taxon>Sphingobacterium</taxon>
    </lineage>
</organism>
<dbReference type="Pfam" id="PF13585">
    <property type="entry name" value="CHU_C"/>
    <property type="match status" value="1"/>
</dbReference>
<dbReference type="PROSITE" id="PS00018">
    <property type="entry name" value="EF_HAND_1"/>
    <property type="match status" value="1"/>
</dbReference>
<feature type="chain" id="PRO_5020768083" evidence="1">
    <location>
        <begin position="19"/>
        <end position="1180"/>
    </location>
</feature>
<dbReference type="OrthoDB" id="5726170at2"/>
<protein>
    <submittedName>
        <fullName evidence="3">Gliding motility-associated-like protein</fullName>
    </submittedName>
</protein>
<feature type="signal peptide" evidence="1">
    <location>
        <begin position="1"/>
        <end position="18"/>
    </location>
</feature>
<evidence type="ECO:0000259" key="2">
    <source>
        <dbReference type="Pfam" id="PF24346"/>
    </source>
</evidence>
<proteinExistence type="predicted"/>
<dbReference type="Proteomes" id="UP000295292">
    <property type="component" value="Unassembled WGS sequence"/>
</dbReference>
<accession>A0A4R6WCT4</accession>
<comment type="caution">
    <text evidence="3">The sequence shown here is derived from an EMBL/GenBank/DDBJ whole genome shotgun (WGS) entry which is preliminary data.</text>
</comment>
<name>A0A4R6WCT4_9SPHI</name>
<dbReference type="Gene3D" id="2.60.40.3440">
    <property type="match status" value="1"/>
</dbReference>
<gene>
    <name evidence="3" type="ORF">CLV99_4075</name>
</gene>
<keyword evidence="4" id="KW-1185">Reference proteome</keyword>